<dbReference type="PANTHER" id="PTHR45125:SF3">
    <property type="entry name" value="NO-APICAL-MERISTEM-ASSOCIATED CARBOXY-TERMINAL DOMAIN PROTEIN"/>
    <property type="match status" value="1"/>
</dbReference>
<dbReference type="EMBL" id="GBRH01205216">
    <property type="protein sequence ID" value="JAD92679.1"/>
    <property type="molecule type" value="Transcribed_RNA"/>
</dbReference>
<sequence>MHGYMNLLSGNWDESQFVTPCVEQSFESQTIVEETLPLKRKKKGARNFSEKEDILLVKAWLEISQDAVHGNEQSRTSYWQRIHDHYHSYKDFISDRNVNSLSHRWGVIQESVNRFCGWYAQIQNMRQSGVSAQDKVQQACIVYKKKDPKGKSFPFLHCWNVLQHAQKWSDIGSQKKQKTCSNSIPRSSTPGTNESHHVEEDDGVTHTSPLKTRERPEGKKKAKERGKNHACQVENLYNDTLDKFWSKKEKVEEFKEMRKKERNDERLAIEKQRLELEKQQFEFKRNMEDERVMNMDLSGMSERQQMFYRSMQDEIIARRFGTSGS</sequence>
<proteinExistence type="predicted"/>
<dbReference type="Pfam" id="PF14303">
    <property type="entry name" value="NAM-associated"/>
    <property type="match status" value="1"/>
</dbReference>
<reference evidence="3" key="2">
    <citation type="journal article" date="2015" name="Data Brief">
        <title>Shoot transcriptome of the giant reed, Arundo donax.</title>
        <authorList>
            <person name="Barrero R.A."/>
            <person name="Guerrero F.D."/>
            <person name="Moolhuijzen P."/>
            <person name="Goolsby J.A."/>
            <person name="Tidwell J."/>
            <person name="Bellgard S.E."/>
            <person name="Bellgard M.I."/>
        </authorList>
    </citation>
    <scope>NUCLEOTIDE SEQUENCE</scope>
    <source>
        <tissue evidence="3">Shoot tissue taken approximately 20 cm above the soil surface</tissue>
    </source>
</reference>
<name>A0A0A9DVW5_ARUDO</name>
<evidence type="ECO:0000313" key="3">
    <source>
        <dbReference type="EMBL" id="JAD92679.1"/>
    </source>
</evidence>
<feature type="region of interest" description="Disordered" evidence="1">
    <location>
        <begin position="170"/>
        <end position="228"/>
    </location>
</feature>
<protein>
    <recommendedName>
        <fullName evidence="2">No apical meristem-associated C-terminal domain-containing protein</fullName>
    </recommendedName>
</protein>
<evidence type="ECO:0000259" key="2">
    <source>
        <dbReference type="Pfam" id="PF14303"/>
    </source>
</evidence>
<feature type="domain" description="No apical meristem-associated C-terminal" evidence="2">
    <location>
        <begin position="151"/>
        <end position="315"/>
    </location>
</feature>
<dbReference type="AlphaFoldDB" id="A0A0A9DVW5"/>
<reference evidence="3" key="1">
    <citation type="submission" date="2014-09" db="EMBL/GenBank/DDBJ databases">
        <authorList>
            <person name="Magalhaes I.L.F."/>
            <person name="Oliveira U."/>
            <person name="Santos F.R."/>
            <person name="Vidigal T.H.D.A."/>
            <person name="Brescovit A.D."/>
            <person name="Santos A.J."/>
        </authorList>
    </citation>
    <scope>NUCLEOTIDE SEQUENCE</scope>
    <source>
        <tissue evidence="3">Shoot tissue taken approximately 20 cm above the soil surface</tissue>
    </source>
</reference>
<organism evidence="3">
    <name type="scientific">Arundo donax</name>
    <name type="common">Giant reed</name>
    <name type="synonym">Donax arundinaceus</name>
    <dbReference type="NCBI Taxonomy" id="35708"/>
    <lineage>
        <taxon>Eukaryota</taxon>
        <taxon>Viridiplantae</taxon>
        <taxon>Streptophyta</taxon>
        <taxon>Embryophyta</taxon>
        <taxon>Tracheophyta</taxon>
        <taxon>Spermatophyta</taxon>
        <taxon>Magnoliopsida</taxon>
        <taxon>Liliopsida</taxon>
        <taxon>Poales</taxon>
        <taxon>Poaceae</taxon>
        <taxon>PACMAD clade</taxon>
        <taxon>Arundinoideae</taxon>
        <taxon>Arundineae</taxon>
        <taxon>Arundo</taxon>
    </lineage>
</organism>
<dbReference type="PANTHER" id="PTHR45125">
    <property type="entry name" value="F21J9.4-RELATED"/>
    <property type="match status" value="1"/>
</dbReference>
<dbReference type="InterPro" id="IPR029466">
    <property type="entry name" value="NAM-associated_C"/>
</dbReference>
<accession>A0A0A9DVW5</accession>
<evidence type="ECO:0000256" key="1">
    <source>
        <dbReference type="SAM" id="MobiDB-lite"/>
    </source>
</evidence>
<feature type="compositionally biased region" description="Polar residues" evidence="1">
    <location>
        <begin position="171"/>
        <end position="193"/>
    </location>
</feature>